<dbReference type="GO" id="GO:0003824">
    <property type="term" value="F:catalytic activity"/>
    <property type="evidence" value="ECO:0007669"/>
    <property type="project" value="UniProtKB-ARBA"/>
</dbReference>
<evidence type="ECO:0000313" key="2">
    <source>
        <dbReference type="EMBL" id="GAO38815.1"/>
    </source>
</evidence>
<dbReference type="Gene3D" id="1.10.12.10">
    <property type="entry name" value="Lyase 2-enoyl-coa Hydratase, Chain A, domain 2"/>
    <property type="match status" value="1"/>
</dbReference>
<dbReference type="PANTHER" id="PTHR43459">
    <property type="entry name" value="ENOYL-COA HYDRATASE"/>
    <property type="match status" value="1"/>
</dbReference>
<sequence length="266" mass="27908">MGGHMSTFETIRTHRDGDVLVVTLNRPDRLNAAPPAMFDEIRAAIADLSGARAVLIAGEGRAFCSGADLMGGALAPGQDPGEATYKALTDHYSPAMLALAELDVPVVSAVRGAAAGIGCSLALAADFVVASETAYFLQAFVNIGLVPDGGASWMLPRLIGRARAAEMMMLGERVGADKALDWGMVHKVVADDALDAEALALATRLAAGPTRALGGIRRNLHAALDGSYAEALQREAEVQRDMRGTEDSMEGGMAFLQKRKAEFKGR</sequence>
<comment type="caution">
    <text evidence="2">The sequence shown here is derived from an EMBL/GenBank/DDBJ whole genome shotgun (WGS) entry which is preliminary data.</text>
</comment>
<dbReference type="CDD" id="cd06558">
    <property type="entry name" value="crotonase-like"/>
    <property type="match status" value="1"/>
</dbReference>
<evidence type="ECO:0000256" key="1">
    <source>
        <dbReference type="ARBA" id="ARBA00005254"/>
    </source>
</evidence>
<keyword evidence="3" id="KW-1185">Reference proteome</keyword>
<dbReference type="PANTHER" id="PTHR43459:SF1">
    <property type="entry name" value="EG:BACN32G11.4 PROTEIN"/>
    <property type="match status" value="1"/>
</dbReference>
<dbReference type="Proteomes" id="UP000033202">
    <property type="component" value="Unassembled WGS sequence"/>
</dbReference>
<accession>A0A0E9MNV9</accession>
<dbReference type="InterPro" id="IPR001753">
    <property type="entry name" value="Enoyl-CoA_hydra/iso"/>
</dbReference>
<protein>
    <submittedName>
        <fullName evidence="2">Putative enoyl-CoA hydratase</fullName>
    </submittedName>
</protein>
<dbReference type="Gene3D" id="3.90.226.10">
    <property type="entry name" value="2-enoyl-CoA Hydratase, Chain A, domain 1"/>
    <property type="match status" value="1"/>
</dbReference>
<reference evidence="2 3" key="1">
    <citation type="submission" date="2015-04" db="EMBL/GenBank/DDBJ databases">
        <title>Whole genome shotgun sequence of Sphingomonas changbaiensis NBRC 104936.</title>
        <authorList>
            <person name="Katano-Makiyama Y."/>
            <person name="Hosoyama A."/>
            <person name="Hashimoto M."/>
            <person name="Noguchi M."/>
            <person name="Tsuchikane K."/>
            <person name="Ohji S."/>
            <person name="Yamazoe A."/>
            <person name="Ichikawa N."/>
            <person name="Kimura A."/>
            <person name="Fujita N."/>
        </authorList>
    </citation>
    <scope>NUCLEOTIDE SEQUENCE [LARGE SCALE GENOMIC DNA]</scope>
    <source>
        <strain evidence="2 3">NBRC 104936</strain>
    </source>
</reference>
<dbReference type="AlphaFoldDB" id="A0A0E9MNV9"/>
<proteinExistence type="inferred from homology"/>
<organism evidence="2 3">
    <name type="scientific">Sphingomonas changbaiensis NBRC 104936</name>
    <dbReference type="NCBI Taxonomy" id="1219043"/>
    <lineage>
        <taxon>Bacteria</taxon>
        <taxon>Pseudomonadati</taxon>
        <taxon>Pseudomonadota</taxon>
        <taxon>Alphaproteobacteria</taxon>
        <taxon>Sphingomonadales</taxon>
        <taxon>Sphingomonadaceae</taxon>
        <taxon>Sphingomonas</taxon>
    </lineage>
</organism>
<dbReference type="EMBL" id="BBWU01000021">
    <property type="protein sequence ID" value="GAO38815.1"/>
    <property type="molecule type" value="Genomic_DNA"/>
</dbReference>
<dbReference type="STRING" id="1219043.SCH01S_21_00020"/>
<dbReference type="InterPro" id="IPR029045">
    <property type="entry name" value="ClpP/crotonase-like_dom_sf"/>
</dbReference>
<evidence type="ECO:0000313" key="3">
    <source>
        <dbReference type="Proteomes" id="UP000033202"/>
    </source>
</evidence>
<gene>
    <name evidence="2" type="ORF">SCH01S_21_00020</name>
</gene>
<name>A0A0E9MNV9_9SPHN</name>
<comment type="similarity">
    <text evidence="1">Belongs to the enoyl-CoA hydratase/isomerase family.</text>
</comment>
<dbReference type="SUPFAM" id="SSF52096">
    <property type="entry name" value="ClpP/crotonase"/>
    <property type="match status" value="1"/>
</dbReference>
<dbReference type="Pfam" id="PF00378">
    <property type="entry name" value="ECH_1"/>
    <property type="match status" value="1"/>
</dbReference>
<dbReference type="InterPro" id="IPR014748">
    <property type="entry name" value="Enoyl-CoA_hydra_C"/>
</dbReference>